<dbReference type="Proteomes" id="UP001454036">
    <property type="component" value="Unassembled WGS sequence"/>
</dbReference>
<dbReference type="GO" id="GO:0006310">
    <property type="term" value="P:DNA recombination"/>
    <property type="evidence" value="ECO:0007669"/>
    <property type="project" value="UniProtKB-KW"/>
</dbReference>
<evidence type="ECO:0000259" key="3">
    <source>
        <dbReference type="Pfam" id="PF05970"/>
    </source>
</evidence>
<comment type="catalytic activity">
    <reaction evidence="1">
        <text>ATP + H2O = ADP + phosphate + H(+)</text>
        <dbReference type="Rhea" id="RHEA:13065"/>
        <dbReference type="ChEBI" id="CHEBI:15377"/>
        <dbReference type="ChEBI" id="CHEBI:15378"/>
        <dbReference type="ChEBI" id="CHEBI:30616"/>
        <dbReference type="ChEBI" id="CHEBI:43474"/>
        <dbReference type="ChEBI" id="CHEBI:456216"/>
        <dbReference type="EC" id="5.6.2.3"/>
    </reaction>
</comment>
<organism evidence="4 5">
    <name type="scientific">Lithospermum erythrorhizon</name>
    <name type="common">Purple gromwell</name>
    <name type="synonym">Lithospermum officinale var. erythrorhizon</name>
    <dbReference type="NCBI Taxonomy" id="34254"/>
    <lineage>
        <taxon>Eukaryota</taxon>
        <taxon>Viridiplantae</taxon>
        <taxon>Streptophyta</taxon>
        <taxon>Embryophyta</taxon>
        <taxon>Tracheophyta</taxon>
        <taxon>Spermatophyta</taxon>
        <taxon>Magnoliopsida</taxon>
        <taxon>eudicotyledons</taxon>
        <taxon>Gunneridae</taxon>
        <taxon>Pentapetalae</taxon>
        <taxon>asterids</taxon>
        <taxon>lamiids</taxon>
        <taxon>Boraginales</taxon>
        <taxon>Boraginaceae</taxon>
        <taxon>Boraginoideae</taxon>
        <taxon>Lithospermeae</taxon>
        <taxon>Lithospermum</taxon>
    </lineage>
</organism>
<keyword evidence="1" id="KW-0347">Helicase</keyword>
<dbReference type="AlphaFoldDB" id="A0AAV3P803"/>
<dbReference type="EC" id="5.6.2.3" evidence="1"/>
<dbReference type="Pfam" id="PF05970">
    <property type="entry name" value="PIF1"/>
    <property type="match status" value="1"/>
</dbReference>
<protein>
    <recommendedName>
        <fullName evidence="1">ATP-dependent DNA helicase</fullName>
        <ecNumber evidence="1">5.6.2.3</ecNumber>
    </recommendedName>
</protein>
<evidence type="ECO:0000313" key="5">
    <source>
        <dbReference type="Proteomes" id="UP001454036"/>
    </source>
</evidence>
<dbReference type="Gene3D" id="3.40.50.300">
    <property type="entry name" value="P-loop containing nucleotide triphosphate hydrolases"/>
    <property type="match status" value="1"/>
</dbReference>
<keyword evidence="1" id="KW-0234">DNA repair</keyword>
<comment type="caution">
    <text evidence="4">The sequence shown here is derived from an EMBL/GenBank/DDBJ whole genome shotgun (WGS) entry which is preliminary data.</text>
</comment>
<dbReference type="GO" id="GO:0006281">
    <property type="term" value="P:DNA repair"/>
    <property type="evidence" value="ECO:0007669"/>
    <property type="project" value="UniProtKB-KW"/>
</dbReference>
<keyword evidence="2" id="KW-0472">Membrane</keyword>
<dbReference type="InterPro" id="IPR010285">
    <property type="entry name" value="DNA_helicase_pif1-like_DEAD"/>
</dbReference>
<dbReference type="InterPro" id="IPR027417">
    <property type="entry name" value="P-loop_NTPase"/>
</dbReference>
<feature type="domain" description="DNA helicase Pif1-like DEAD-box helicase" evidence="3">
    <location>
        <begin position="3"/>
        <end position="186"/>
    </location>
</feature>
<keyword evidence="1" id="KW-0067">ATP-binding</keyword>
<keyword evidence="2" id="KW-0812">Transmembrane</keyword>
<comment type="similarity">
    <text evidence="1">Belongs to the helicase family.</text>
</comment>
<sequence length="186" mass="20514">MSGKGAVYFVDGPGSTGKIFLYKVLISHIRSRGYIALIVASSGIVVSGFLGGRTVHSRFKIPLDGGPNIKCQMSFQSSEVELIRTSKIIIWDKAPMAEKSVIHALNHLLQELCDNKSLFGGKLVVFGGDFMQVLPVVSRGTRKEKIDASIISSTLWKDIRKLNLTDNMRAKDDRPFIDFLMRIGNG</sequence>
<keyword evidence="2" id="KW-1133">Transmembrane helix</keyword>
<keyword evidence="1" id="KW-0547">Nucleotide-binding</keyword>
<evidence type="ECO:0000256" key="1">
    <source>
        <dbReference type="RuleBase" id="RU363044"/>
    </source>
</evidence>
<accession>A0AAV3P803</accession>
<dbReference type="EMBL" id="BAABME010001108">
    <property type="protein sequence ID" value="GAA0147615.1"/>
    <property type="molecule type" value="Genomic_DNA"/>
</dbReference>
<name>A0AAV3P803_LITER</name>
<dbReference type="GO" id="GO:0016787">
    <property type="term" value="F:hydrolase activity"/>
    <property type="evidence" value="ECO:0007669"/>
    <property type="project" value="UniProtKB-KW"/>
</dbReference>
<gene>
    <name evidence="4" type="ORF">LIER_07271</name>
</gene>
<dbReference type="SUPFAM" id="SSF52540">
    <property type="entry name" value="P-loop containing nucleoside triphosphate hydrolases"/>
    <property type="match status" value="1"/>
</dbReference>
<dbReference type="PANTHER" id="PTHR10492:SF94">
    <property type="entry name" value="ATP-DEPENDENT DNA HELICASE"/>
    <property type="match status" value="1"/>
</dbReference>
<keyword evidence="1" id="KW-0227">DNA damage</keyword>
<dbReference type="GO" id="GO:0043139">
    <property type="term" value="F:5'-3' DNA helicase activity"/>
    <property type="evidence" value="ECO:0007669"/>
    <property type="project" value="UniProtKB-EC"/>
</dbReference>
<evidence type="ECO:0000313" key="4">
    <source>
        <dbReference type="EMBL" id="GAA0147615.1"/>
    </source>
</evidence>
<dbReference type="PANTHER" id="PTHR10492">
    <property type="match status" value="1"/>
</dbReference>
<evidence type="ECO:0000256" key="2">
    <source>
        <dbReference type="SAM" id="Phobius"/>
    </source>
</evidence>
<keyword evidence="5" id="KW-1185">Reference proteome</keyword>
<keyword evidence="1" id="KW-0378">Hydrolase</keyword>
<comment type="cofactor">
    <cofactor evidence="1">
        <name>Mg(2+)</name>
        <dbReference type="ChEBI" id="CHEBI:18420"/>
    </cofactor>
</comment>
<feature type="transmembrane region" description="Helical" evidence="2">
    <location>
        <begin position="33"/>
        <end position="52"/>
    </location>
</feature>
<keyword evidence="1" id="KW-0233">DNA recombination</keyword>
<reference evidence="4 5" key="1">
    <citation type="submission" date="2024-01" db="EMBL/GenBank/DDBJ databases">
        <title>The complete chloroplast genome sequence of Lithospermum erythrorhizon: insights into the phylogenetic relationship among Boraginaceae species and the maternal lineages of purple gromwells.</title>
        <authorList>
            <person name="Okada T."/>
            <person name="Watanabe K."/>
        </authorList>
    </citation>
    <scope>NUCLEOTIDE SEQUENCE [LARGE SCALE GENOMIC DNA]</scope>
</reference>
<dbReference type="GO" id="GO:0005524">
    <property type="term" value="F:ATP binding"/>
    <property type="evidence" value="ECO:0007669"/>
    <property type="project" value="UniProtKB-KW"/>
</dbReference>
<dbReference type="GO" id="GO:0000723">
    <property type="term" value="P:telomere maintenance"/>
    <property type="evidence" value="ECO:0007669"/>
    <property type="project" value="InterPro"/>
</dbReference>
<proteinExistence type="inferred from homology"/>